<dbReference type="AlphaFoldDB" id="A0A6J4I7P8"/>
<sequence length="204" mass="22820">MGESLPAGTEEVDGTLIRRFLVDHPRDAKTFDHLSAPLSAQLGQAPLSKQEQWMRAQGPISTPLFDFLAGHRDEYDAFIFFGYLYATTYYRLPLVRDKALLAPLAHDEWPIYLSMWDRLFAQPRALIFNTEAEREFLRQRFPTLRADGPVVGVGIDPPVESAASDFRERMSCLTRSCSTSAGSTRPKDAPRSSSTPSARVLTAP</sequence>
<name>A0A6J4I7P8_9BACT</name>
<organism evidence="2">
    <name type="scientific">uncultured Chthoniobacterales bacterium</name>
    <dbReference type="NCBI Taxonomy" id="1836801"/>
    <lineage>
        <taxon>Bacteria</taxon>
        <taxon>Pseudomonadati</taxon>
        <taxon>Verrucomicrobiota</taxon>
        <taxon>Spartobacteria</taxon>
        <taxon>Chthoniobacterales</taxon>
        <taxon>environmental samples</taxon>
    </lineage>
</organism>
<feature type="region of interest" description="Disordered" evidence="1">
    <location>
        <begin position="176"/>
        <end position="204"/>
    </location>
</feature>
<evidence type="ECO:0000256" key="1">
    <source>
        <dbReference type="SAM" id="MobiDB-lite"/>
    </source>
</evidence>
<protein>
    <submittedName>
        <fullName evidence="2">Uncharacterized protein</fullName>
    </submittedName>
</protein>
<gene>
    <name evidence="2" type="ORF">AVDCRST_MAG42-2097</name>
</gene>
<proteinExistence type="predicted"/>
<reference evidence="2" key="1">
    <citation type="submission" date="2020-02" db="EMBL/GenBank/DDBJ databases">
        <authorList>
            <person name="Meier V. D."/>
        </authorList>
    </citation>
    <scope>NUCLEOTIDE SEQUENCE</scope>
    <source>
        <strain evidence="2">AVDCRST_MAG42</strain>
    </source>
</reference>
<dbReference type="EMBL" id="CADCTA010000068">
    <property type="protein sequence ID" value="CAA9242529.1"/>
    <property type="molecule type" value="Genomic_DNA"/>
</dbReference>
<evidence type="ECO:0000313" key="2">
    <source>
        <dbReference type="EMBL" id="CAA9242529.1"/>
    </source>
</evidence>
<accession>A0A6J4I7P8</accession>